<dbReference type="EMBL" id="JACHWP010000011">
    <property type="protein sequence ID" value="MBB3023774.1"/>
    <property type="molecule type" value="Genomic_DNA"/>
</dbReference>
<sequence>MTRTAARWLLIALIIAVLAALGTAALAAAANLRINVLFLVVAAVACAVLALWLRQGIRRAHLTLFPIRHPEVDELRPDGYDPRVRRINELFSGGLTGSSYNTRALHDMASSLVAGAEAQAESVGSRLEIPPALASAASRGAPDLEALVDDANALTDQLLAAPPRPADPTSPARSHR</sequence>
<reference evidence="2 4" key="1">
    <citation type="submission" date="2020-08" db="EMBL/GenBank/DDBJ databases">
        <title>Sequencing the genomes of 1000 actinobacteria strains.</title>
        <authorList>
            <person name="Klenk H.-P."/>
        </authorList>
    </citation>
    <scope>NUCLEOTIDE SEQUENCE [LARGE SCALE GENOMIC DNA]</scope>
    <source>
        <strain evidence="2 4">DSM 23040</strain>
    </source>
</reference>
<evidence type="ECO:0000313" key="3">
    <source>
        <dbReference type="EMBL" id="MBB3023774.1"/>
    </source>
</evidence>
<dbReference type="RefSeq" id="WP_183375904.1">
    <property type="nucleotide sequence ID" value="NZ_CBCSFZ010000001.1"/>
</dbReference>
<evidence type="ECO:0000313" key="2">
    <source>
        <dbReference type="EMBL" id="MBB3023103.1"/>
    </source>
</evidence>
<keyword evidence="1" id="KW-1133">Transmembrane helix</keyword>
<comment type="caution">
    <text evidence="2">The sequence shown here is derived from an EMBL/GenBank/DDBJ whole genome shotgun (WGS) entry which is preliminary data.</text>
</comment>
<dbReference type="EMBL" id="JACHWP010000002">
    <property type="protein sequence ID" value="MBB3023103.1"/>
    <property type="molecule type" value="Genomic_DNA"/>
</dbReference>
<organism evidence="2 4">
    <name type="scientific">Helcobacillus massiliensis</name>
    <dbReference type="NCBI Taxonomy" id="521392"/>
    <lineage>
        <taxon>Bacteria</taxon>
        <taxon>Bacillati</taxon>
        <taxon>Actinomycetota</taxon>
        <taxon>Actinomycetes</taxon>
        <taxon>Micrococcales</taxon>
        <taxon>Dermabacteraceae</taxon>
        <taxon>Helcobacillus</taxon>
    </lineage>
</organism>
<protein>
    <submittedName>
        <fullName evidence="2">Uncharacterized membrane protein YtjA (UPF0391 family)</fullName>
    </submittedName>
</protein>
<evidence type="ECO:0000313" key="4">
    <source>
        <dbReference type="Proteomes" id="UP000568050"/>
    </source>
</evidence>
<proteinExistence type="predicted"/>
<name>A0A839QRK2_9MICO</name>
<gene>
    <name evidence="2" type="ORF">FHX50_001386</name>
    <name evidence="3" type="ORF">FHX50_002075</name>
</gene>
<evidence type="ECO:0000256" key="1">
    <source>
        <dbReference type="SAM" id="Phobius"/>
    </source>
</evidence>
<accession>A0A839QRK2</accession>
<dbReference type="AlphaFoldDB" id="A0A839QRK2"/>
<keyword evidence="4" id="KW-1185">Reference proteome</keyword>
<keyword evidence="1" id="KW-0472">Membrane</keyword>
<keyword evidence="1" id="KW-0812">Transmembrane</keyword>
<feature type="transmembrane region" description="Helical" evidence="1">
    <location>
        <begin position="34"/>
        <end position="53"/>
    </location>
</feature>
<dbReference type="Proteomes" id="UP000568050">
    <property type="component" value="Unassembled WGS sequence"/>
</dbReference>